<accession>A0A9W4SDG7</accession>
<feature type="domain" description="Attractin/MKLN-like beta-propeller" evidence="4">
    <location>
        <begin position="5"/>
        <end position="193"/>
    </location>
</feature>
<dbReference type="Proteomes" id="UP001153678">
    <property type="component" value="Unassembled WGS sequence"/>
</dbReference>
<dbReference type="Gene3D" id="2.120.10.80">
    <property type="entry name" value="Kelch-type beta propeller"/>
    <property type="match status" value="1"/>
</dbReference>
<proteinExistence type="predicted"/>
<dbReference type="PANTHER" id="PTHR46093">
    <property type="entry name" value="ACYL-COA-BINDING DOMAIN-CONTAINING PROTEIN 5"/>
    <property type="match status" value="1"/>
</dbReference>
<organism evidence="5 6">
    <name type="scientific">Funneliformis geosporum</name>
    <dbReference type="NCBI Taxonomy" id="1117311"/>
    <lineage>
        <taxon>Eukaryota</taxon>
        <taxon>Fungi</taxon>
        <taxon>Fungi incertae sedis</taxon>
        <taxon>Mucoromycota</taxon>
        <taxon>Glomeromycotina</taxon>
        <taxon>Glomeromycetes</taxon>
        <taxon>Glomerales</taxon>
        <taxon>Glomeraceae</taxon>
        <taxon>Funneliformis</taxon>
    </lineage>
</organism>
<evidence type="ECO:0000256" key="1">
    <source>
        <dbReference type="ARBA" id="ARBA00022441"/>
    </source>
</evidence>
<dbReference type="EMBL" id="CAMKVN010000209">
    <property type="protein sequence ID" value="CAI2165243.1"/>
    <property type="molecule type" value="Genomic_DNA"/>
</dbReference>
<comment type="caution">
    <text evidence="5">The sequence shown here is derived from an EMBL/GenBank/DDBJ whole genome shotgun (WGS) entry which is preliminary data.</text>
</comment>
<evidence type="ECO:0000313" key="5">
    <source>
        <dbReference type="EMBL" id="CAI2165243.1"/>
    </source>
</evidence>
<gene>
    <name evidence="5" type="ORF">FWILDA_LOCUS1975</name>
</gene>
<sequence>MIYKRWRYAASSVLVENKLYFFGGYIGGKCSNEVFYLDLSRSFNLATPPWIDLTLNAKIPFRSCWGTVSLNNKEQIIYLFGGLNLDDLNQNVFVSSIHSFNLNSLSWNVPNIKGIKPNRRANIQSVIDNSGIMYIFGGYTGPSLGTGTTFDYNDMVILNTVELSWANNIINPPNPRDLYTATLLSSGVIVYIGLEDMNIESGTMKIIIASIGGIVVAIIIIACVFLIYRWNENRKILSPKNINEEHTLPGHINEEHTLPGEIVEKV</sequence>
<evidence type="ECO:0000256" key="3">
    <source>
        <dbReference type="SAM" id="Phobius"/>
    </source>
</evidence>
<dbReference type="PANTHER" id="PTHR46093:SF18">
    <property type="entry name" value="FIBRONECTIN TYPE-III DOMAIN-CONTAINING PROTEIN"/>
    <property type="match status" value="1"/>
</dbReference>
<evidence type="ECO:0000259" key="4">
    <source>
        <dbReference type="Pfam" id="PF24981"/>
    </source>
</evidence>
<feature type="transmembrane region" description="Helical" evidence="3">
    <location>
        <begin position="206"/>
        <end position="228"/>
    </location>
</feature>
<keyword evidence="3" id="KW-0472">Membrane</keyword>
<dbReference type="Pfam" id="PF24981">
    <property type="entry name" value="Beta-prop_ATRN-LZTR1"/>
    <property type="match status" value="1"/>
</dbReference>
<evidence type="ECO:0000256" key="2">
    <source>
        <dbReference type="ARBA" id="ARBA00022737"/>
    </source>
</evidence>
<name>A0A9W4SDG7_9GLOM</name>
<dbReference type="OrthoDB" id="432528at2759"/>
<keyword evidence="1" id="KW-0880">Kelch repeat</keyword>
<evidence type="ECO:0000313" key="6">
    <source>
        <dbReference type="Proteomes" id="UP001153678"/>
    </source>
</evidence>
<keyword evidence="2" id="KW-0677">Repeat</keyword>
<dbReference type="InterPro" id="IPR056737">
    <property type="entry name" value="Beta-prop_ATRN-MKLN-like"/>
</dbReference>
<dbReference type="SUPFAM" id="SSF117281">
    <property type="entry name" value="Kelch motif"/>
    <property type="match status" value="1"/>
</dbReference>
<keyword evidence="3" id="KW-0812">Transmembrane</keyword>
<keyword evidence="6" id="KW-1185">Reference proteome</keyword>
<dbReference type="InterPro" id="IPR015915">
    <property type="entry name" value="Kelch-typ_b-propeller"/>
</dbReference>
<keyword evidence="3" id="KW-1133">Transmembrane helix</keyword>
<dbReference type="AlphaFoldDB" id="A0A9W4SDG7"/>
<protein>
    <submittedName>
        <fullName evidence="5">13566_t:CDS:1</fullName>
    </submittedName>
</protein>
<reference evidence="5" key="1">
    <citation type="submission" date="2022-08" db="EMBL/GenBank/DDBJ databases">
        <authorList>
            <person name="Kallberg Y."/>
            <person name="Tangrot J."/>
            <person name="Rosling A."/>
        </authorList>
    </citation>
    <scope>NUCLEOTIDE SEQUENCE</scope>
    <source>
        <strain evidence="5">Wild A</strain>
    </source>
</reference>